<evidence type="ECO:0000256" key="2">
    <source>
        <dbReference type="ARBA" id="ARBA00022630"/>
    </source>
</evidence>
<evidence type="ECO:0000313" key="7">
    <source>
        <dbReference type="Proteomes" id="UP000559860"/>
    </source>
</evidence>
<evidence type="ECO:0000256" key="3">
    <source>
        <dbReference type="ARBA" id="ARBA00022827"/>
    </source>
</evidence>
<evidence type="ECO:0000256" key="1">
    <source>
        <dbReference type="ARBA" id="ARBA00001974"/>
    </source>
</evidence>
<dbReference type="SUPFAM" id="SSF51905">
    <property type="entry name" value="FAD/NAD(P)-binding domain"/>
    <property type="match status" value="1"/>
</dbReference>
<dbReference type="PANTHER" id="PTHR10961">
    <property type="entry name" value="PEROXISOMAL SARCOSINE OXIDASE"/>
    <property type="match status" value="1"/>
</dbReference>
<dbReference type="Proteomes" id="UP000559860">
    <property type="component" value="Unassembled WGS sequence"/>
</dbReference>
<proteinExistence type="predicted"/>
<keyword evidence="2" id="KW-0285">Flavoprotein</keyword>
<dbReference type="EMBL" id="JABEQD010000012">
    <property type="protein sequence ID" value="MBB2169734.1"/>
    <property type="molecule type" value="Genomic_DNA"/>
</dbReference>
<dbReference type="Pfam" id="PF01266">
    <property type="entry name" value="DAO"/>
    <property type="match status" value="1"/>
</dbReference>
<evidence type="ECO:0000313" key="6">
    <source>
        <dbReference type="EMBL" id="MBB2169734.1"/>
    </source>
</evidence>
<keyword evidence="3" id="KW-0274">FAD</keyword>
<dbReference type="InterPro" id="IPR006076">
    <property type="entry name" value="FAD-dep_OxRdtase"/>
</dbReference>
<comment type="caution">
    <text evidence="6">The sequence shown here is derived from an EMBL/GenBank/DDBJ whole genome shotgun (WGS) entry which is preliminary data.</text>
</comment>
<protein>
    <submittedName>
        <fullName evidence="6">FAD-dependent oxidoreductase</fullName>
    </submittedName>
</protein>
<dbReference type="AlphaFoldDB" id="A0A7W4IVB9"/>
<dbReference type="InterPro" id="IPR036188">
    <property type="entry name" value="FAD/NAD-bd_sf"/>
</dbReference>
<comment type="cofactor">
    <cofactor evidence="1">
        <name>FAD</name>
        <dbReference type="ChEBI" id="CHEBI:57692"/>
    </cofactor>
</comment>
<sequence length="388" mass="42291">MVKKVLIVGGGIAGLSAAWACAQRGMAVELFEQGALPNPRSSSFDEHRVIRHAYGRMAGYTRLMPEAYRIWERLWAATGRSHYEPCGTVVFLRQDDDWYDVVARSLDELSIDHHEVALDEVSTRFPMIREDGLVRVVETGGAGILFPIPILTDLVVLLGGLGIGLHSHCRVDEVDPVKGTVRIGSTIHEGDVVVVAGGAWADRLVSDLRPAVLPSRQAVLYLAPPPALAEAWSKAPVMIDAAAGGGLYALPPRCGTRLKIGDHSFSRRGNPDDDRFATDLDLERLWGPARTALRDFESYTLLERKACFYTVHDREEFQVRPTGPRGWVISACSGHGFKLGPLMGELTARAITGEMDPETLPPIAAGRAIDMAWNIEVPVIAGSTDLTL</sequence>
<accession>A0A7W4IVB9</accession>
<dbReference type="Gene3D" id="3.50.50.60">
    <property type="entry name" value="FAD/NAD(P)-binding domain"/>
    <property type="match status" value="1"/>
</dbReference>
<dbReference type="Gene3D" id="3.30.9.10">
    <property type="entry name" value="D-Amino Acid Oxidase, subunit A, domain 2"/>
    <property type="match status" value="1"/>
</dbReference>
<feature type="domain" description="FAD dependent oxidoreductase" evidence="5">
    <location>
        <begin position="4"/>
        <end position="349"/>
    </location>
</feature>
<dbReference type="GO" id="GO:0050660">
    <property type="term" value="F:flavin adenine dinucleotide binding"/>
    <property type="evidence" value="ECO:0007669"/>
    <property type="project" value="InterPro"/>
</dbReference>
<dbReference type="InterPro" id="IPR045170">
    <property type="entry name" value="MTOX"/>
</dbReference>
<dbReference type="SUPFAM" id="SSF54373">
    <property type="entry name" value="FAD-linked reductases, C-terminal domain"/>
    <property type="match status" value="1"/>
</dbReference>
<name>A0A7W4IVB9_9PROT</name>
<keyword evidence="7" id="KW-1185">Reference proteome</keyword>
<keyword evidence="4" id="KW-0560">Oxidoreductase</keyword>
<gene>
    <name evidence="6" type="ORF">HLH36_15490</name>
</gene>
<dbReference type="PANTHER" id="PTHR10961:SF7">
    <property type="entry name" value="FAD DEPENDENT OXIDOREDUCTASE DOMAIN-CONTAINING PROTEIN"/>
    <property type="match status" value="1"/>
</dbReference>
<dbReference type="RefSeq" id="WP_182987230.1">
    <property type="nucleotide sequence ID" value="NZ_JABEQD010000012.1"/>
</dbReference>
<evidence type="ECO:0000256" key="4">
    <source>
        <dbReference type="ARBA" id="ARBA00023002"/>
    </source>
</evidence>
<dbReference type="GO" id="GO:0008115">
    <property type="term" value="F:sarcosine oxidase activity"/>
    <property type="evidence" value="ECO:0007669"/>
    <property type="project" value="TreeGrafter"/>
</dbReference>
<evidence type="ECO:0000259" key="5">
    <source>
        <dbReference type="Pfam" id="PF01266"/>
    </source>
</evidence>
<organism evidence="6 7">
    <name type="scientific">Gluconacetobacter aggeris</name>
    <dbReference type="NCBI Taxonomy" id="1286186"/>
    <lineage>
        <taxon>Bacteria</taxon>
        <taxon>Pseudomonadati</taxon>
        <taxon>Pseudomonadota</taxon>
        <taxon>Alphaproteobacteria</taxon>
        <taxon>Acetobacterales</taxon>
        <taxon>Acetobacteraceae</taxon>
        <taxon>Gluconacetobacter</taxon>
    </lineage>
</organism>
<reference evidence="6 7" key="1">
    <citation type="submission" date="2020-04" db="EMBL/GenBank/DDBJ databases">
        <title>Description of novel Gluconacetobacter.</title>
        <authorList>
            <person name="Sombolestani A."/>
        </authorList>
    </citation>
    <scope>NUCLEOTIDE SEQUENCE [LARGE SCALE GENOMIC DNA]</scope>
    <source>
        <strain evidence="6 7">LMG 27801</strain>
    </source>
</reference>